<protein>
    <submittedName>
        <fullName evidence="3">Uncharacterized protein</fullName>
    </submittedName>
</protein>
<reference evidence="3" key="1">
    <citation type="submission" date="2009-10" db="EMBL/GenBank/DDBJ databases">
        <title>Diversity of trophic interactions inside an arsenic-rich microbial ecosystem.</title>
        <authorList>
            <person name="Bertin P.N."/>
            <person name="Heinrich-Salmeron A."/>
            <person name="Pelletier E."/>
            <person name="Goulhen-Chollet F."/>
            <person name="Arsene-Ploetze F."/>
            <person name="Gallien S."/>
            <person name="Calteau A."/>
            <person name="Vallenet D."/>
            <person name="Casiot C."/>
            <person name="Chane-Woon-Ming B."/>
            <person name="Giloteaux L."/>
            <person name="Barakat M."/>
            <person name="Bonnefoy V."/>
            <person name="Bruneel O."/>
            <person name="Chandler M."/>
            <person name="Cleiss J."/>
            <person name="Duran R."/>
            <person name="Elbaz-Poulichet F."/>
            <person name="Fonknechten N."/>
            <person name="Lauga B."/>
            <person name="Mornico D."/>
            <person name="Ortet P."/>
            <person name="Schaeffer C."/>
            <person name="Siguier P."/>
            <person name="Alexander Thil Smith A."/>
            <person name="Van Dorsselaer A."/>
            <person name="Weissenbach J."/>
            <person name="Medigue C."/>
            <person name="Le Paslier D."/>
        </authorList>
    </citation>
    <scope>NUCLEOTIDE SEQUENCE</scope>
</reference>
<organism evidence="3">
    <name type="scientific">mine drainage metagenome</name>
    <dbReference type="NCBI Taxonomy" id="410659"/>
    <lineage>
        <taxon>unclassified sequences</taxon>
        <taxon>metagenomes</taxon>
        <taxon>ecological metagenomes</taxon>
    </lineage>
</organism>
<dbReference type="InterPro" id="IPR059020">
    <property type="entry name" value="CapW_CTD"/>
</dbReference>
<dbReference type="Pfam" id="PF13280">
    <property type="entry name" value="WYL"/>
    <property type="match status" value="1"/>
</dbReference>
<evidence type="ECO:0000313" key="3">
    <source>
        <dbReference type="EMBL" id="CBI11283.1"/>
    </source>
</evidence>
<feature type="domain" description="DNA-binding transcriptional repressor CapW C-terminal dimerisation" evidence="2">
    <location>
        <begin position="137"/>
        <end position="202"/>
    </location>
</feature>
<evidence type="ECO:0000259" key="1">
    <source>
        <dbReference type="Pfam" id="PF13280"/>
    </source>
</evidence>
<dbReference type="EMBL" id="CABR01000131">
    <property type="protein sequence ID" value="CBI11283.1"/>
    <property type="molecule type" value="Genomic_DNA"/>
</dbReference>
<dbReference type="PROSITE" id="PS52050">
    <property type="entry name" value="WYL"/>
    <property type="match status" value="1"/>
</dbReference>
<dbReference type="PANTHER" id="PTHR34580:SF3">
    <property type="entry name" value="PROTEIN PAFB"/>
    <property type="match status" value="1"/>
</dbReference>
<proteinExistence type="predicted"/>
<comment type="caution">
    <text evidence="3">The sequence shown here is derived from an EMBL/GenBank/DDBJ whole genome shotgun (WGS) entry which is preliminary data.</text>
</comment>
<feature type="domain" description="WYL" evidence="1">
    <location>
        <begin position="51"/>
        <end position="115"/>
    </location>
</feature>
<dbReference type="PANTHER" id="PTHR34580">
    <property type="match status" value="1"/>
</dbReference>
<name>E6QVL0_9ZZZZ</name>
<evidence type="ECO:0000259" key="2">
    <source>
        <dbReference type="Pfam" id="PF26107"/>
    </source>
</evidence>
<sequence length="205" mass="23516">MIGVVTVILSNTYMQFCPFYEKSRLDEFVCIESSVIPIEPWPLPTRLASSETLQAVVKAIRCHEALEVRYQSMSDPRPSWRWLSPHAFASDGDRWHVRAFCHKRGEFRDFVLGRFIATRHSRASDVSADSDLDWQTFVTVVVSPNPALSDNQRTAIAAEYRMSRNHQAKLRMRKSMLFYIKSKFAPQLQSVAAAHQLVLVQPESD</sequence>
<accession>E6QVL0</accession>
<dbReference type="Pfam" id="PF26107">
    <property type="entry name" value="BrxR_CTD"/>
    <property type="match status" value="1"/>
</dbReference>
<gene>
    <name evidence="3" type="ORF">CARN7_2099</name>
</gene>
<dbReference type="AlphaFoldDB" id="E6QVL0"/>
<dbReference type="InterPro" id="IPR051534">
    <property type="entry name" value="CBASS_pafABC_assoc_protein"/>
</dbReference>
<dbReference type="InterPro" id="IPR026881">
    <property type="entry name" value="WYL_dom"/>
</dbReference>